<dbReference type="Proteomes" id="UP001362999">
    <property type="component" value="Unassembled WGS sequence"/>
</dbReference>
<evidence type="ECO:0000256" key="1">
    <source>
        <dbReference type="SAM" id="MobiDB-lite"/>
    </source>
</evidence>
<feature type="region of interest" description="Disordered" evidence="1">
    <location>
        <begin position="11"/>
        <end position="51"/>
    </location>
</feature>
<dbReference type="AlphaFoldDB" id="A0AAV9ZDR8"/>
<comment type="caution">
    <text evidence="2">The sequence shown here is derived from an EMBL/GenBank/DDBJ whole genome shotgun (WGS) entry which is preliminary data.</text>
</comment>
<accession>A0AAV9ZDR8</accession>
<evidence type="ECO:0000313" key="2">
    <source>
        <dbReference type="EMBL" id="KAK6978062.1"/>
    </source>
</evidence>
<protein>
    <submittedName>
        <fullName evidence="2">Uncharacterized protein</fullName>
    </submittedName>
</protein>
<feature type="region of interest" description="Disordered" evidence="1">
    <location>
        <begin position="224"/>
        <end position="253"/>
    </location>
</feature>
<keyword evidence="3" id="KW-1185">Reference proteome</keyword>
<name>A0AAV9ZDR8_9AGAR</name>
<reference evidence="2 3" key="1">
    <citation type="journal article" date="2024" name="J Genomics">
        <title>Draft genome sequencing and assembly of Favolaschia claudopus CIRM-BRFM 2984 isolated from oak limbs.</title>
        <authorList>
            <person name="Navarro D."/>
            <person name="Drula E."/>
            <person name="Chaduli D."/>
            <person name="Cazenave R."/>
            <person name="Ahrendt S."/>
            <person name="Wang J."/>
            <person name="Lipzen A."/>
            <person name="Daum C."/>
            <person name="Barry K."/>
            <person name="Grigoriev I.V."/>
            <person name="Favel A."/>
            <person name="Rosso M.N."/>
            <person name="Martin F."/>
        </authorList>
    </citation>
    <scope>NUCLEOTIDE SEQUENCE [LARGE SCALE GENOMIC DNA]</scope>
    <source>
        <strain evidence="2 3">CIRM-BRFM 2984</strain>
    </source>
</reference>
<sequence length="253" mass="27443">MSVSVLDLGIISVPPPPRTFRPPPPLLLASPPPSRHGPELTQSPHKRRSRPLYFATPHPDLILPSAYNTPLSSPTALKLSTTTHRSADDKTHPDMNLTALNHHQQDDKASEERRVNQLLAPTVAFDLFHLSTTLPPHPSPSHCPPLLAYCVATNATTGHLALSQAPPPLRYMSPYLPQRREAVLLRLPPRLRSSPKTEAGYLLALAPAVVSSSCAFADLLPRPLSSSASTSSRPPPATCPCRTQDSWASPPRL</sequence>
<feature type="compositionally biased region" description="Pro residues" evidence="1">
    <location>
        <begin position="13"/>
        <end position="35"/>
    </location>
</feature>
<dbReference type="EMBL" id="JAWWNJ010000162">
    <property type="protein sequence ID" value="KAK6978062.1"/>
    <property type="molecule type" value="Genomic_DNA"/>
</dbReference>
<organism evidence="2 3">
    <name type="scientific">Favolaschia claudopus</name>
    <dbReference type="NCBI Taxonomy" id="2862362"/>
    <lineage>
        <taxon>Eukaryota</taxon>
        <taxon>Fungi</taxon>
        <taxon>Dikarya</taxon>
        <taxon>Basidiomycota</taxon>
        <taxon>Agaricomycotina</taxon>
        <taxon>Agaricomycetes</taxon>
        <taxon>Agaricomycetidae</taxon>
        <taxon>Agaricales</taxon>
        <taxon>Marasmiineae</taxon>
        <taxon>Mycenaceae</taxon>
        <taxon>Favolaschia</taxon>
    </lineage>
</organism>
<gene>
    <name evidence="2" type="ORF">R3P38DRAFT_3236151</name>
</gene>
<evidence type="ECO:0000313" key="3">
    <source>
        <dbReference type="Proteomes" id="UP001362999"/>
    </source>
</evidence>
<proteinExistence type="predicted"/>